<dbReference type="STRING" id="98765.A0A2R6NM61"/>
<dbReference type="SMART" id="SM00904">
    <property type="entry name" value="Flavokinase"/>
    <property type="match status" value="1"/>
</dbReference>
<keyword evidence="8" id="KW-0808">Transferase</keyword>
<dbReference type="AlphaFoldDB" id="A0A2R6NM61"/>
<evidence type="ECO:0000313" key="15">
    <source>
        <dbReference type="EMBL" id="PSR73462.1"/>
    </source>
</evidence>
<dbReference type="GO" id="GO:0009398">
    <property type="term" value="P:FMN biosynthetic process"/>
    <property type="evidence" value="ECO:0007669"/>
    <property type="project" value="UniProtKB-UniPathway"/>
</dbReference>
<comment type="pathway">
    <text evidence="2">Cofactor biosynthesis; FMN biosynthesis; FMN from riboflavin (ATP route): step 1/1.</text>
</comment>
<proteinExistence type="inferred from homology"/>
<evidence type="ECO:0000256" key="11">
    <source>
        <dbReference type="ARBA" id="ARBA00029960"/>
    </source>
</evidence>
<feature type="domain" description="CWF21" evidence="14">
    <location>
        <begin position="189"/>
        <end position="234"/>
    </location>
</feature>
<comment type="function">
    <text evidence="1">Catalyzes the phosphorylation of riboflavin (vitamin B2) to form flavin mononucleotide (FMN) coenzyme.</text>
</comment>
<dbReference type="PANTHER" id="PTHR22749">
    <property type="entry name" value="RIBOFLAVIN KINASE/FMN ADENYLYLTRANSFERASE"/>
    <property type="match status" value="1"/>
</dbReference>
<dbReference type="InterPro" id="IPR013170">
    <property type="entry name" value="mRNA_splic_Cwf21_dom"/>
</dbReference>
<dbReference type="InterPro" id="IPR023465">
    <property type="entry name" value="Riboflavin_kinase_dom_sf"/>
</dbReference>
<dbReference type="Proteomes" id="UP000186601">
    <property type="component" value="Unassembled WGS sequence"/>
</dbReference>
<reference evidence="15 16" key="1">
    <citation type="submission" date="2018-02" db="EMBL/GenBank/DDBJ databases">
        <title>Genome sequence of the basidiomycete white-rot fungus Phlebia centrifuga.</title>
        <authorList>
            <person name="Granchi Z."/>
            <person name="Peng M."/>
            <person name="de Vries R.P."/>
            <person name="Hilden K."/>
            <person name="Makela M.R."/>
            <person name="Grigoriev I."/>
            <person name="Riley R."/>
        </authorList>
    </citation>
    <scope>NUCLEOTIDE SEQUENCE [LARGE SCALE GENOMIC DNA]</scope>
    <source>
        <strain evidence="15 16">FBCC195</strain>
    </source>
</reference>
<feature type="compositionally biased region" description="Basic and acidic residues" evidence="12">
    <location>
        <begin position="492"/>
        <end position="503"/>
    </location>
</feature>
<keyword evidence="6" id="KW-0285">Flavoprotein</keyword>
<dbReference type="SUPFAM" id="SSF82114">
    <property type="entry name" value="Riboflavin kinase-like"/>
    <property type="match status" value="1"/>
</dbReference>
<keyword evidence="10" id="KW-0067">ATP-binding</keyword>
<comment type="similarity">
    <text evidence="3">Belongs to the flavokinase family.</text>
</comment>
<name>A0A2R6NM61_9APHY</name>
<dbReference type="GO" id="GO:0005634">
    <property type="term" value="C:nucleus"/>
    <property type="evidence" value="ECO:0007669"/>
    <property type="project" value="UniProtKB-ARBA"/>
</dbReference>
<gene>
    <name evidence="15" type="ORF">PHLCEN_2v10754</name>
</gene>
<feature type="compositionally biased region" description="Basic and acidic residues" evidence="12">
    <location>
        <begin position="276"/>
        <end position="346"/>
    </location>
</feature>
<dbReference type="SMART" id="SM01115">
    <property type="entry name" value="cwf21"/>
    <property type="match status" value="1"/>
</dbReference>
<dbReference type="Gene3D" id="2.40.30.30">
    <property type="entry name" value="Riboflavin kinase-like"/>
    <property type="match status" value="1"/>
</dbReference>
<dbReference type="GO" id="GO:0005739">
    <property type="term" value="C:mitochondrion"/>
    <property type="evidence" value="ECO:0007669"/>
    <property type="project" value="TreeGrafter"/>
</dbReference>
<dbReference type="UniPathway" id="UPA00276">
    <property type="reaction ID" value="UER00406"/>
</dbReference>
<dbReference type="OrthoDB" id="276388at2759"/>
<feature type="compositionally biased region" description="Basic and acidic residues" evidence="12">
    <location>
        <begin position="457"/>
        <end position="469"/>
    </location>
</feature>
<feature type="compositionally biased region" description="Low complexity" evidence="12">
    <location>
        <begin position="526"/>
        <end position="548"/>
    </location>
</feature>
<dbReference type="GO" id="GO:0009231">
    <property type="term" value="P:riboflavin biosynthetic process"/>
    <property type="evidence" value="ECO:0007669"/>
    <property type="project" value="InterPro"/>
</dbReference>
<evidence type="ECO:0000313" key="16">
    <source>
        <dbReference type="Proteomes" id="UP000186601"/>
    </source>
</evidence>
<evidence type="ECO:0000256" key="9">
    <source>
        <dbReference type="ARBA" id="ARBA00022741"/>
    </source>
</evidence>
<evidence type="ECO:0000256" key="7">
    <source>
        <dbReference type="ARBA" id="ARBA00022643"/>
    </source>
</evidence>
<dbReference type="EC" id="2.7.1.26" evidence="4"/>
<evidence type="ECO:0000256" key="1">
    <source>
        <dbReference type="ARBA" id="ARBA00003572"/>
    </source>
</evidence>
<feature type="domain" description="Riboflavin kinase" evidence="13">
    <location>
        <begin position="49"/>
        <end position="172"/>
    </location>
</feature>
<evidence type="ECO:0000256" key="5">
    <source>
        <dbReference type="ARBA" id="ARBA00017394"/>
    </source>
</evidence>
<dbReference type="Gene3D" id="6.10.140.420">
    <property type="match status" value="1"/>
</dbReference>
<dbReference type="Pfam" id="PF08312">
    <property type="entry name" value="cwf21"/>
    <property type="match status" value="1"/>
</dbReference>
<dbReference type="InterPro" id="IPR015865">
    <property type="entry name" value="Riboflavin_kinase_bac/euk"/>
</dbReference>
<evidence type="ECO:0000256" key="12">
    <source>
        <dbReference type="SAM" id="MobiDB-lite"/>
    </source>
</evidence>
<feature type="compositionally biased region" description="Basic and acidic residues" evidence="12">
    <location>
        <begin position="354"/>
        <end position="367"/>
    </location>
</feature>
<evidence type="ECO:0000256" key="10">
    <source>
        <dbReference type="ARBA" id="ARBA00022840"/>
    </source>
</evidence>
<dbReference type="InterPro" id="IPR023468">
    <property type="entry name" value="Riboflavin_kinase"/>
</dbReference>
<dbReference type="CDD" id="cd21372">
    <property type="entry name" value="cwf21_CWC21-like"/>
    <property type="match status" value="1"/>
</dbReference>
<evidence type="ECO:0000256" key="3">
    <source>
        <dbReference type="ARBA" id="ARBA00010108"/>
    </source>
</evidence>
<evidence type="ECO:0000256" key="4">
    <source>
        <dbReference type="ARBA" id="ARBA00012105"/>
    </source>
</evidence>
<keyword evidence="9" id="KW-0547">Nucleotide-binding</keyword>
<evidence type="ECO:0000259" key="14">
    <source>
        <dbReference type="SMART" id="SM01115"/>
    </source>
</evidence>
<dbReference type="GO" id="GO:0008531">
    <property type="term" value="F:riboflavin kinase activity"/>
    <property type="evidence" value="ECO:0007669"/>
    <property type="project" value="UniProtKB-EC"/>
</dbReference>
<sequence length="548" mass="62273">MTIVDTIVETAAEAALHQHHSAPLSLGNIREGRPDIVGPDVPGQPFPIFLSGAVQRGFGRGGKDLGCPTANLPDESLPPMSSVTQTGVYYGYAQVSRGEGDETPLLEEDGKVHPMVMSLGWNPFYKNKQLTAEIHIMHDFSNDFYGHEMKAIVLGYIRPELDYVSRASDRAAAWDVAPPKHREPDAEILEHERKRKVEVKCLELQLELEDKGVEEDKIEEEVSALREKLLANMDAFPDARSLKPSDRHGIAAAKKEELSRMARALGTRADYTEGDAFDREKQEEIKARRMAEREEKDKQRDEERARMQAQKAKWEAERKERDRLRRREEDKRRRERDEEMTKRERMPPPPPPSGRDRDLDRGRDYRDRRSRSPVRRGPPASPRSSRRGPATSRSPSPPPVSRRRPASRSPSPPPRPRRRLDSHSPSPPPRYRRSGSVEPPSRRARGTSASPPPHPRRTSELDRVQDRPRSPPPHIRRDRRRSPSISPVNSPMREEDDKRDIRGGRKLTRSPSPPPRGQRAPRRGRSSSSDSSMSVSSGSSRSRSRSMN</sequence>
<feature type="region of interest" description="Disordered" evidence="12">
    <location>
        <begin position="273"/>
        <end position="548"/>
    </location>
</feature>
<organism evidence="15 16">
    <name type="scientific">Hermanssonia centrifuga</name>
    <dbReference type="NCBI Taxonomy" id="98765"/>
    <lineage>
        <taxon>Eukaryota</taxon>
        <taxon>Fungi</taxon>
        <taxon>Dikarya</taxon>
        <taxon>Basidiomycota</taxon>
        <taxon>Agaricomycotina</taxon>
        <taxon>Agaricomycetes</taxon>
        <taxon>Polyporales</taxon>
        <taxon>Meruliaceae</taxon>
        <taxon>Hermanssonia</taxon>
    </lineage>
</organism>
<keyword evidence="16" id="KW-1185">Reference proteome</keyword>
<evidence type="ECO:0000256" key="8">
    <source>
        <dbReference type="ARBA" id="ARBA00022679"/>
    </source>
</evidence>
<accession>A0A2R6NM61</accession>
<evidence type="ECO:0000256" key="6">
    <source>
        <dbReference type="ARBA" id="ARBA00022630"/>
    </source>
</evidence>
<dbReference type="GO" id="GO:0005524">
    <property type="term" value="F:ATP binding"/>
    <property type="evidence" value="ECO:0007669"/>
    <property type="project" value="UniProtKB-KW"/>
</dbReference>
<dbReference type="PANTHER" id="PTHR22749:SF6">
    <property type="entry name" value="RIBOFLAVIN KINASE"/>
    <property type="match status" value="1"/>
</dbReference>
<evidence type="ECO:0000259" key="13">
    <source>
        <dbReference type="SMART" id="SM00904"/>
    </source>
</evidence>
<dbReference type="EMBL" id="MLYV02001076">
    <property type="protein sequence ID" value="PSR73462.1"/>
    <property type="molecule type" value="Genomic_DNA"/>
</dbReference>
<comment type="caution">
    <text evidence="15">The sequence shown here is derived from an EMBL/GenBank/DDBJ whole genome shotgun (WGS) entry which is preliminary data.</text>
</comment>
<protein>
    <recommendedName>
        <fullName evidence="5">Riboflavin kinase</fullName>
        <ecNumber evidence="4">2.7.1.26</ecNumber>
    </recommendedName>
    <alternativeName>
        <fullName evidence="11">Flavin mononucleotide kinase 1</fullName>
    </alternativeName>
</protein>
<dbReference type="Pfam" id="PF01687">
    <property type="entry name" value="Flavokinase"/>
    <property type="match status" value="1"/>
</dbReference>
<evidence type="ECO:0000256" key="2">
    <source>
        <dbReference type="ARBA" id="ARBA00005201"/>
    </source>
</evidence>
<keyword evidence="7" id="KW-0288">FMN</keyword>